<evidence type="ECO:0000313" key="3">
    <source>
        <dbReference type="Proteomes" id="UP001235744"/>
    </source>
</evidence>
<sequence length="89" mass="9991">MAIRSVIRHADWTIGVDREDGASGPMYEIECTTCLDRSDAAEEKKPAEDWAISHTGRHTDHRGYRAIITSFVRVTPAPGNPLRDRGQDR</sequence>
<dbReference type="InterPro" id="IPR057170">
    <property type="entry name" value="DUF7848"/>
</dbReference>
<dbReference type="RefSeq" id="WP_306072393.1">
    <property type="nucleotide sequence ID" value="NZ_CP120988.1"/>
</dbReference>
<proteinExistence type="predicted"/>
<dbReference type="Proteomes" id="UP001235744">
    <property type="component" value="Chromosome"/>
</dbReference>
<dbReference type="Pfam" id="PF25232">
    <property type="entry name" value="DUF7848"/>
    <property type="match status" value="1"/>
</dbReference>
<name>A0ABY9J2C8_9ACTN</name>
<gene>
    <name evidence="2" type="ORF">P8A19_35965</name>
</gene>
<reference evidence="2 3" key="1">
    <citation type="submission" date="2023-03" db="EMBL/GenBank/DDBJ databases">
        <title>Isolation and description of six Streptomyces strains from soil environments, able to metabolize different microbial glucans.</title>
        <authorList>
            <person name="Widen T."/>
            <person name="Larsbrink J."/>
        </authorList>
    </citation>
    <scope>NUCLEOTIDE SEQUENCE [LARGE SCALE GENOMIC DNA]</scope>
    <source>
        <strain evidence="2 3">Alt2</strain>
    </source>
</reference>
<evidence type="ECO:0000313" key="2">
    <source>
        <dbReference type="EMBL" id="WLQ61983.1"/>
    </source>
</evidence>
<keyword evidence="3" id="KW-1185">Reference proteome</keyword>
<protein>
    <recommendedName>
        <fullName evidence="1">DUF7848 domain-containing protein</fullName>
    </recommendedName>
</protein>
<dbReference type="EMBL" id="CP120988">
    <property type="protein sequence ID" value="WLQ61983.1"/>
    <property type="molecule type" value="Genomic_DNA"/>
</dbReference>
<feature type="domain" description="DUF7848" evidence="1">
    <location>
        <begin position="2"/>
        <end position="78"/>
    </location>
</feature>
<evidence type="ECO:0000259" key="1">
    <source>
        <dbReference type="Pfam" id="PF25232"/>
    </source>
</evidence>
<organism evidence="2 3">
    <name type="scientific">Streptomyces poriferorum</name>
    <dbReference type="NCBI Taxonomy" id="2798799"/>
    <lineage>
        <taxon>Bacteria</taxon>
        <taxon>Bacillati</taxon>
        <taxon>Actinomycetota</taxon>
        <taxon>Actinomycetes</taxon>
        <taxon>Kitasatosporales</taxon>
        <taxon>Streptomycetaceae</taxon>
        <taxon>Streptomyces</taxon>
    </lineage>
</organism>
<accession>A0ABY9J2C8</accession>